<protein>
    <submittedName>
        <fullName evidence="2">Crp/Fnr family transcriptional regulator</fullName>
    </submittedName>
</protein>
<dbReference type="InterPro" id="IPR014710">
    <property type="entry name" value="RmlC-like_jellyroll"/>
</dbReference>
<gene>
    <name evidence="2" type="ORF">A4D02_14170</name>
</gene>
<dbReference type="InterPro" id="IPR018490">
    <property type="entry name" value="cNMP-bd_dom_sf"/>
</dbReference>
<proteinExistence type="predicted"/>
<dbReference type="Proteomes" id="UP000192277">
    <property type="component" value="Unassembled WGS sequence"/>
</dbReference>
<dbReference type="EMBL" id="LWBO01000055">
    <property type="protein sequence ID" value="OQP41821.1"/>
    <property type="molecule type" value="Genomic_DNA"/>
</dbReference>
<reference evidence="2 3" key="1">
    <citation type="submission" date="2016-04" db="EMBL/GenBank/DDBJ databases">
        <authorList>
            <person name="Chen L."/>
            <person name="Zhuang W."/>
            <person name="Wang G."/>
        </authorList>
    </citation>
    <scope>NUCLEOTIDE SEQUENCE [LARGE SCALE GENOMIC DNA]</scope>
    <source>
        <strain evidence="3">GR20</strain>
    </source>
</reference>
<accession>A0ABX3NNY1</accession>
<dbReference type="Gene3D" id="2.60.120.10">
    <property type="entry name" value="Jelly Rolls"/>
    <property type="match status" value="1"/>
</dbReference>
<organism evidence="2 3">
    <name type="scientific">Niastella koreensis</name>
    <dbReference type="NCBI Taxonomy" id="354356"/>
    <lineage>
        <taxon>Bacteria</taxon>
        <taxon>Pseudomonadati</taxon>
        <taxon>Bacteroidota</taxon>
        <taxon>Chitinophagia</taxon>
        <taxon>Chitinophagales</taxon>
        <taxon>Chitinophagaceae</taxon>
        <taxon>Niastella</taxon>
    </lineage>
</organism>
<dbReference type="InterPro" id="IPR000595">
    <property type="entry name" value="cNMP-bd_dom"/>
</dbReference>
<evidence type="ECO:0000259" key="1">
    <source>
        <dbReference type="Pfam" id="PF00027"/>
    </source>
</evidence>
<feature type="domain" description="Cyclic nucleotide-binding" evidence="1">
    <location>
        <begin position="32"/>
        <end position="119"/>
    </location>
</feature>
<evidence type="ECO:0000313" key="3">
    <source>
        <dbReference type="Proteomes" id="UP000192277"/>
    </source>
</evidence>
<dbReference type="RefSeq" id="WP_014221015.1">
    <property type="nucleotide sequence ID" value="NZ_LWBO01000055.1"/>
</dbReference>
<keyword evidence="3" id="KW-1185">Reference proteome</keyword>
<name>A0ABX3NNY1_9BACT</name>
<comment type="caution">
    <text evidence="2">The sequence shown here is derived from an EMBL/GenBank/DDBJ whole genome shotgun (WGS) entry which is preliminary data.</text>
</comment>
<dbReference type="SUPFAM" id="SSF51206">
    <property type="entry name" value="cAMP-binding domain-like"/>
    <property type="match status" value="1"/>
</dbReference>
<evidence type="ECO:0000313" key="2">
    <source>
        <dbReference type="EMBL" id="OQP41821.1"/>
    </source>
</evidence>
<sequence length="195" mass="22951">MEEFLPIINYVSRHISLTEEDKEYYASLLRLKKVKKKQYIVQPDFVCNHRTYIVKGAMRSFLIDADGQDHTVALGIDDWWIADFNSFFYRQPATLFVEALEDSTLIQISYDDEQKLLEERPRFEKFYRILAQNGYAHLQKRILSDISLKAADRYENFLSRYPALAARIPQYALASYLGISHELLSKIRNKRAKKS</sequence>
<dbReference type="Pfam" id="PF00027">
    <property type="entry name" value="cNMP_binding"/>
    <property type="match status" value="1"/>
</dbReference>